<dbReference type="NCBIfam" id="TIGR01635">
    <property type="entry name" value="tail_comp_S"/>
    <property type="match status" value="1"/>
</dbReference>
<name>A0A8S5LXY3_9CAUD</name>
<evidence type="ECO:0000313" key="2">
    <source>
        <dbReference type="EMBL" id="DAD74836.1"/>
    </source>
</evidence>
<reference evidence="2" key="1">
    <citation type="journal article" date="2021" name="Proc. Natl. Acad. Sci. U.S.A.">
        <title>A Catalog of Tens of Thousands of Viruses from Human Metagenomes Reveals Hidden Associations with Chronic Diseases.</title>
        <authorList>
            <person name="Tisza M.J."/>
            <person name="Buck C.B."/>
        </authorList>
    </citation>
    <scope>NUCLEOTIDE SEQUENCE</scope>
    <source>
        <strain evidence="2">Ctrnx29</strain>
    </source>
</reference>
<feature type="region of interest" description="Disordered" evidence="1">
    <location>
        <begin position="49"/>
        <end position="73"/>
    </location>
</feature>
<proteinExistence type="predicted"/>
<protein>
    <submittedName>
        <fullName evidence="2">Virion morphogenesis protein</fullName>
    </submittedName>
</protein>
<accession>A0A8S5LXY3</accession>
<organism evidence="2">
    <name type="scientific">Myoviridae sp. ctrnx29</name>
    <dbReference type="NCBI Taxonomy" id="2826704"/>
    <lineage>
        <taxon>Viruses</taxon>
        <taxon>Duplodnaviria</taxon>
        <taxon>Heunggongvirae</taxon>
        <taxon>Uroviricota</taxon>
        <taxon>Caudoviricetes</taxon>
    </lineage>
</organism>
<evidence type="ECO:0000256" key="1">
    <source>
        <dbReference type="SAM" id="MobiDB-lite"/>
    </source>
</evidence>
<sequence>MTAKNGVSLNWGGFDKAMGKAALKLGNTKSLMNSVGEALVSGTLQRFADEEDPQGQKWPKSGRAANEGGQTLTDTGRLQKSIDYAATPDKVMVGSNLVYARIHQKGGAITPKKAKRLVFKRTGGRTVSADKVTIPPRPFLGVSRADMEEVKETMADFLAGAFKP</sequence>
<dbReference type="Pfam" id="PF05069">
    <property type="entry name" value="Phage_tail_S"/>
    <property type="match status" value="1"/>
</dbReference>
<dbReference type="EMBL" id="BK014766">
    <property type="protein sequence ID" value="DAD74836.1"/>
    <property type="molecule type" value="Genomic_DNA"/>
</dbReference>
<dbReference type="InterPro" id="IPR006522">
    <property type="entry name" value="Phage_virion_morphogenesis"/>
</dbReference>